<accession>A0A916JY62</accession>
<feature type="domain" description="HTH lysR-type" evidence="5">
    <location>
        <begin position="1"/>
        <end position="58"/>
    </location>
</feature>
<dbReference type="PROSITE" id="PS50931">
    <property type="entry name" value="HTH_LYSR"/>
    <property type="match status" value="1"/>
</dbReference>
<dbReference type="GO" id="GO:0000976">
    <property type="term" value="F:transcription cis-regulatory region binding"/>
    <property type="evidence" value="ECO:0007669"/>
    <property type="project" value="TreeGrafter"/>
</dbReference>
<dbReference type="InterPro" id="IPR000847">
    <property type="entry name" value="LysR_HTH_N"/>
</dbReference>
<sequence length="297" mass="32844">MNLHALSVFRAVAHGGSVTRAAEALRISQPAVTAQIRNLENELGLSLIAPKGRGIGLTEAGEWVAAQADRLFSLETEVERLIADYKEGRTGKLRIAATYLPANFLLPGWIAAFKSDYPDVRVILHTANTRQAMERLMRYEADLAVIGGGAEPEPGIARRVLFEDPMWFVVPRGHRLADRESSLAEILREPFVMREEGSRTREMLLALCRTANLKPPAAAVEWDGMNEAVRAVKAGYGVIFASAAEVREDVQRGDVARVFVREVEAVNPIAVYTREQETLSKPAEALMNIIMRPREES</sequence>
<evidence type="ECO:0000313" key="6">
    <source>
        <dbReference type="EMBL" id="CAG7615048.1"/>
    </source>
</evidence>
<comment type="similarity">
    <text evidence="1">Belongs to the LysR transcriptional regulatory family.</text>
</comment>
<dbReference type="FunFam" id="1.10.10.10:FF:000001">
    <property type="entry name" value="LysR family transcriptional regulator"/>
    <property type="match status" value="1"/>
</dbReference>
<evidence type="ECO:0000313" key="7">
    <source>
        <dbReference type="Proteomes" id="UP000693672"/>
    </source>
</evidence>
<evidence type="ECO:0000259" key="5">
    <source>
        <dbReference type="PROSITE" id="PS50931"/>
    </source>
</evidence>
<evidence type="ECO:0000256" key="1">
    <source>
        <dbReference type="ARBA" id="ARBA00009437"/>
    </source>
</evidence>
<dbReference type="PANTHER" id="PTHR30126:SF40">
    <property type="entry name" value="HTH-TYPE TRANSCRIPTIONAL REGULATOR GLTR"/>
    <property type="match status" value="1"/>
</dbReference>
<evidence type="ECO:0000256" key="3">
    <source>
        <dbReference type="ARBA" id="ARBA00023125"/>
    </source>
</evidence>
<keyword evidence="2" id="KW-0805">Transcription regulation</keyword>
<evidence type="ECO:0000256" key="4">
    <source>
        <dbReference type="ARBA" id="ARBA00023163"/>
    </source>
</evidence>
<dbReference type="InterPro" id="IPR005119">
    <property type="entry name" value="LysR_subst-bd"/>
</dbReference>
<dbReference type="PANTHER" id="PTHR30126">
    <property type="entry name" value="HTH-TYPE TRANSCRIPTIONAL REGULATOR"/>
    <property type="match status" value="1"/>
</dbReference>
<gene>
    <name evidence="6" type="primary">hdfR_2</name>
    <name evidence="6" type="ORF">PAESOLCIP111_01774</name>
</gene>
<keyword evidence="4" id="KW-0804">Transcription</keyword>
<proteinExistence type="inferred from homology"/>
<dbReference type="Pfam" id="PF03466">
    <property type="entry name" value="LysR_substrate"/>
    <property type="match status" value="1"/>
</dbReference>
<comment type="caution">
    <text evidence="6">The sequence shown here is derived from an EMBL/GenBank/DDBJ whole genome shotgun (WGS) entry which is preliminary data.</text>
</comment>
<evidence type="ECO:0000256" key="2">
    <source>
        <dbReference type="ARBA" id="ARBA00023015"/>
    </source>
</evidence>
<keyword evidence="3" id="KW-0238">DNA-binding</keyword>
<organism evidence="6 7">
    <name type="scientific">Paenibacillus solanacearum</name>
    <dbReference type="NCBI Taxonomy" id="2048548"/>
    <lineage>
        <taxon>Bacteria</taxon>
        <taxon>Bacillati</taxon>
        <taxon>Bacillota</taxon>
        <taxon>Bacilli</taxon>
        <taxon>Bacillales</taxon>
        <taxon>Paenibacillaceae</taxon>
        <taxon>Paenibacillus</taxon>
    </lineage>
</organism>
<keyword evidence="7" id="KW-1185">Reference proteome</keyword>
<protein>
    <submittedName>
        <fullName evidence="6">HTH-type transcriptional regulator HdfR</fullName>
    </submittedName>
</protein>
<dbReference type="AlphaFoldDB" id="A0A916JY62"/>
<dbReference type="Proteomes" id="UP000693672">
    <property type="component" value="Unassembled WGS sequence"/>
</dbReference>
<dbReference type="RefSeq" id="WP_218091563.1">
    <property type="nucleotide sequence ID" value="NZ_CAJVAS010000005.1"/>
</dbReference>
<dbReference type="GO" id="GO:0003700">
    <property type="term" value="F:DNA-binding transcription factor activity"/>
    <property type="evidence" value="ECO:0007669"/>
    <property type="project" value="InterPro"/>
</dbReference>
<reference evidence="6" key="1">
    <citation type="submission" date="2021-06" db="EMBL/GenBank/DDBJ databases">
        <authorList>
            <person name="Criscuolo A."/>
        </authorList>
    </citation>
    <scope>NUCLEOTIDE SEQUENCE</scope>
    <source>
        <strain evidence="6">CIP111600</strain>
    </source>
</reference>
<name>A0A916JY62_9BACL</name>
<dbReference type="Pfam" id="PF00126">
    <property type="entry name" value="HTH_1"/>
    <property type="match status" value="1"/>
</dbReference>
<dbReference type="EMBL" id="CAJVAS010000005">
    <property type="protein sequence ID" value="CAG7615048.1"/>
    <property type="molecule type" value="Genomic_DNA"/>
</dbReference>